<keyword evidence="1" id="KW-0472">Membrane</keyword>
<accession>A0A1I7YJF8</accession>
<evidence type="ECO:0000313" key="2">
    <source>
        <dbReference type="Proteomes" id="UP000095287"/>
    </source>
</evidence>
<keyword evidence="2" id="KW-1185">Reference proteome</keyword>
<protein>
    <submittedName>
        <fullName evidence="3">7TM_GPCR_Srx domain-containing protein</fullName>
    </submittedName>
</protein>
<feature type="transmembrane region" description="Helical" evidence="1">
    <location>
        <begin position="20"/>
        <end position="40"/>
    </location>
</feature>
<evidence type="ECO:0000313" key="3">
    <source>
        <dbReference type="WBParaSite" id="L893_g16728.t1"/>
    </source>
</evidence>
<evidence type="ECO:0000256" key="1">
    <source>
        <dbReference type="SAM" id="Phobius"/>
    </source>
</evidence>
<proteinExistence type="predicted"/>
<keyword evidence="1" id="KW-0812">Transmembrane</keyword>
<dbReference type="WBParaSite" id="L893_g16728.t1">
    <property type="protein sequence ID" value="L893_g16728.t1"/>
    <property type="gene ID" value="L893_g16728"/>
</dbReference>
<sequence>MSVFGRTYGLIDFVLIATRLLQFSHVFCNILFCNAILYFVTVTHFTKDSLLKAVSRMAGFSSFGQEEA</sequence>
<keyword evidence="1" id="KW-1133">Transmembrane helix</keyword>
<dbReference type="AlphaFoldDB" id="A0A1I7YJF8"/>
<dbReference type="Proteomes" id="UP000095287">
    <property type="component" value="Unplaced"/>
</dbReference>
<organism evidence="2 3">
    <name type="scientific">Steinernema glaseri</name>
    <dbReference type="NCBI Taxonomy" id="37863"/>
    <lineage>
        <taxon>Eukaryota</taxon>
        <taxon>Metazoa</taxon>
        <taxon>Ecdysozoa</taxon>
        <taxon>Nematoda</taxon>
        <taxon>Chromadorea</taxon>
        <taxon>Rhabditida</taxon>
        <taxon>Tylenchina</taxon>
        <taxon>Panagrolaimomorpha</taxon>
        <taxon>Strongyloidoidea</taxon>
        <taxon>Steinernematidae</taxon>
        <taxon>Steinernema</taxon>
    </lineage>
</organism>
<reference evidence="3" key="1">
    <citation type="submission" date="2016-11" db="UniProtKB">
        <authorList>
            <consortium name="WormBaseParasite"/>
        </authorList>
    </citation>
    <scope>IDENTIFICATION</scope>
</reference>
<name>A0A1I7YJF8_9BILA</name>